<feature type="transmembrane region" description="Helical" evidence="1">
    <location>
        <begin position="156"/>
        <end position="175"/>
    </location>
</feature>
<feature type="transmembrane region" description="Helical" evidence="1">
    <location>
        <begin position="100"/>
        <end position="121"/>
    </location>
</feature>
<sequence length="447" mass="47671">MLSLTDAVPVAHGLGGQKDLPIPLSLAVTGSVAALVISFTVLAVAWRSPRYAGRPALAVPALGRVVLSGPFQAVLKLLGLLFLAYTVMVATLGEDLLTNPVFGIFLVWLWVGIVPASLLLGPAFKAISPHRTLVELLARLTGGDPEDGIADYPARLGYWPAALGLLAFVWFELIYPFNTELGPVRLWLAAYLGVMLVGGAVFGTRFFERADPFEVYSSLLAKLSPWAVEPDDDGRDRLLLRSPLANLDTTVARPGLVAVVAVLLGSTAYDSFREAAFWVRWVQTSDHSPTLVANLAMLGTILLVAGLFSAACVLTPVRDGTARRALPAAFAHAVVPIIAGYMVAHYTTYWYERGQVTLAQVSDPFSNGSDWFGTAGLGVDYWLSEHPGFLATLKVVAVVLGHVVGVVASHERAVGLLPRRHQLTGQLALLVVMVVFTAGGLSLLFAG</sequence>
<evidence type="ECO:0008006" key="4">
    <source>
        <dbReference type="Google" id="ProtNLM"/>
    </source>
</evidence>
<feature type="transmembrane region" description="Helical" evidence="1">
    <location>
        <begin position="427"/>
        <end position="446"/>
    </location>
</feature>
<organism evidence="2 3">
    <name type="scientific">Nocardioides aquaticus</name>
    <dbReference type="NCBI Taxonomy" id="160826"/>
    <lineage>
        <taxon>Bacteria</taxon>
        <taxon>Bacillati</taxon>
        <taxon>Actinomycetota</taxon>
        <taxon>Actinomycetes</taxon>
        <taxon>Propionibacteriales</taxon>
        <taxon>Nocardioidaceae</taxon>
        <taxon>Nocardioides</taxon>
    </lineage>
</organism>
<accession>A0ABX8EMB4</accession>
<evidence type="ECO:0000313" key="2">
    <source>
        <dbReference type="EMBL" id="QVT81232.1"/>
    </source>
</evidence>
<feature type="transmembrane region" description="Helical" evidence="1">
    <location>
        <begin position="251"/>
        <end position="272"/>
    </location>
</feature>
<feature type="transmembrane region" description="Helical" evidence="1">
    <location>
        <begin position="388"/>
        <end position="407"/>
    </location>
</feature>
<name>A0ABX8EMB4_9ACTN</name>
<proteinExistence type="predicted"/>
<evidence type="ECO:0000313" key="3">
    <source>
        <dbReference type="Proteomes" id="UP000679307"/>
    </source>
</evidence>
<feature type="transmembrane region" description="Helical" evidence="1">
    <location>
        <begin position="292"/>
        <end position="314"/>
    </location>
</feature>
<reference evidence="2 3" key="1">
    <citation type="submission" date="2021-05" db="EMBL/GenBank/DDBJ databases">
        <title>Complete genome of Nocardioides aquaticus KCTC 9944T isolated from meromictic and hypersaline Ekho Lake, Antarctica.</title>
        <authorList>
            <person name="Hwang K."/>
            <person name="Kim K.M."/>
            <person name="Choe H."/>
        </authorList>
    </citation>
    <scope>NUCLEOTIDE SEQUENCE [LARGE SCALE GENOMIC DNA]</scope>
    <source>
        <strain evidence="2 3">KCTC 9944</strain>
    </source>
</reference>
<feature type="transmembrane region" description="Helical" evidence="1">
    <location>
        <begin position="20"/>
        <end position="44"/>
    </location>
</feature>
<feature type="transmembrane region" description="Helical" evidence="1">
    <location>
        <begin position="65"/>
        <end position="88"/>
    </location>
</feature>
<feature type="transmembrane region" description="Helical" evidence="1">
    <location>
        <begin position="326"/>
        <end position="344"/>
    </location>
</feature>
<dbReference type="Proteomes" id="UP000679307">
    <property type="component" value="Chromosome"/>
</dbReference>
<dbReference type="RefSeq" id="WP_246535648.1">
    <property type="nucleotide sequence ID" value="NZ_BAAAHS010000080.1"/>
</dbReference>
<keyword evidence="1" id="KW-0812">Transmembrane</keyword>
<gene>
    <name evidence="2" type="ORF">ENKNEFLB_03640</name>
</gene>
<feature type="transmembrane region" description="Helical" evidence="1">
    <location>
        <begin position="187"/>
        <end position="207"/>
    </location>
</feature>
<dbReference type="EMBL" id="CP075371">
    <property type="protein sequence ID" value="QVT81232.1"/>
    <property type="molecule type" value="Genomic_DNA"/>
</dbReference>
<keyword evidence="3" id="KW-1185">Reference proteome</keyword>
<protein>
    <recommendedName>
        <fullName evidence="4">Fenitrothion hydrolase</fullName>
    </recommendedName>
</protein>
<evidence type="ECO:0000256" key="1">
    <source>
        <dbReference type="SAM" id="Phobius"/>
    </source>
</evidence>
<keyword evidence="1" id="KW-0472">Membrane</keyword>
<keyword evidence="1" id="KW-1133">Transmembrane helix</keyword>